<proteinExistence type="predicted"/>
<evidence type="ECO:0000313" key="1">
    <source>
        <dbReference type="EMBL" id="ABU97023.1"/>
    </source>
</evidence>
<accession>A7XXP9</accession>
<protein>
    <submittedName>
        <fullName evidence="1">Uncharacterized protein</fullName>
    </submittedName>
</protein>
<sequence>MAGEGVSPPFLVFRTTGTKLLKCFIPLCVLLHGKRGY</sequence>
<gene>
    <name evidence="1" type="ORF">P74p73</name>
</gene>
<dbReference type="KEGG" id="vg:5600542"/>
<keyword evidence="2" id="KW-1185">Reference proteome</keyword>
<evidence type="ECO:0000313" key="2">
    <source>
        <dbReference type="Proteomes" id="UP000001133"/>
    </source>
</evidence>
<dbReference type="GeneID" id="5600542"/>
<dbReference type="RefSeq" id="YP_001468043.1">
    <property type="nucleotide sequence ID" value="NC_009804.1"/>
</dbReference>
<organism evidence="1 2">
    <name type="scientific">Thermus phage P74-26</name>
    <dbReference type="NCBI Taxonomy" id="2914007"/>
    <lineage>
        <taxon>Viruses</taxon>
        <taxon>Duplodnaviria</taxon>
        <taxon>Heunggongvirae</taxon>
        <taxon>Uroviricota</taxon>
        <taxon>Caudoviricetes</taxon>
        <taxon>Oshimavirus</taxon>
        <taxon>Thermus virus P74-26</taxon>
    </lineage>
</organism>
<name>A7XXP9_BP742</name>
<dbReference type="EMBL" id="EU100884">
    <property type="protein sequence ID" value="ABU97023.1"/>
    <property type="molecule type" value="Genomic_DNA"/>
</dbReference>
<dbReference type="Proteomes" id="UP000001133">
    <property type="component" value="Segment"/>
</dbReference>
<reference evidence="1 2" key="1">
    <citation type="journal article" date="2008" name="J. Mol. Biol.">
        <title>Genome comparison and proteomic characterization of Thermus thermophilus bacteriophages P23-45 and P74-26: siphoviruses with triplex-forming sequences and the longest known tails.</title>
        <authorList>
            <person name="Minakhin L."/>
            <person name="Goel M."/>
            <person name="Berdygulova Z."/>
            <person name="Ramanculov E."/>
            <person name="Florens L."/>
            <person name="Glazko G."/>
            <person name="Karamychev V.N."/>
            <person name="Slesarev A.I."/>
            <person name="Kozyavkin S.A."/>
            <person name="Khromov I."/>
            <person name="Ackermann H.W."/>
            <person name="Washburn M."/>
            <person name="Mushegian A."/>
            <person name="Severinov K."/>
        </authorList>
    </citation>
    <scope>NUCLEOTIDE SEQUENCE</scope>
</reference>